<dbReference type="InterPro" id="IPR041698">
    <property type="entry name" value="Methyltransf_25"/>
</dbReference>
<dbReference type="OrthoDB" id="163232at2"/>
<dbReference type="AlphaFoldDB" id="A0A143DF18"/>
<dbReference type="Pfam" id="PF13649">
    <property type="entry name" value="Methyltransf_25"/>
    <property type="match status" value="1"/>
</dbReference>
<dbReference type="CDD" id="cd02440">
    <property type="entry name" value="AdoMet_MTases"/>
    <property type="match status" value="1"/>
</dbReference>
<sequence length="124" mass="12865">MEGGTLETHIAASYASATLTTARVGEGLDTVPSEILEVGCSTGFNCIALARQFPSAEVHGIEPDGEAVAVAQSMAKAANVKNVYFRQGIGENLPFEAGTLSINMDLLGVIGTQVLGILRTRTLA</sequence>
<organism evidence="2 3">
    <name type="scientific">Haematospirillum jordaniae</name>
    <dbReference type="NCBI Taxonomy" id="1549855"/>
    <lineage>
        <taxon>Bacteria</taxon>
        <taxon>Pseudomonadati</taxon>
        <taxon>Pseudomonadota</taxon>
        <taxon>Alphaproteobacteria</taxon>
        <taxon>Rhodospirillales</taxon>
        <taxon>Novispirillaceae</taxon>
        <taxon>Haematospirillum</taxon>
    </lineage>
</organism>
<evidence type="ECO:0000313" key="2">
    <source>
        <dbReference type="EMBL" id="AMW34718.1"/>
    </source>
</evidence>
<protein>
    <recommendedName>
        <fullName evidence="1">Methyltransferase domain-containing protein</fullName>
    </recommendedName>
</protein>
<dbReference type="KEGG" id="hjo:AY555_05465"/>
<reference evidence="2 3" key="1">
    <citation type="submission" date="2016-02" db="EMBL/GenBank/DDBJ databases">
        <title>Complete Genome of H5569, the type strain of the newly described species Haematospirillium jordaniae.</title>
        <authorList>
            <person name="Nicholson A.C."/>
            <person name="Humrighouse B.W."/>
            <person name="Loparov V."/>
            <person name="McQuiston J.R."/>
        </authorList>
    </citation>
    <scope>NUCLEOTIDE SEQUENCE [LARGE SCALE GENOMIC DNA]</scope>
    <source>
        <strain evidence="2 3">H5569</strain>
    </source>
</reference>
<dbReference type="GeneID" id="53316601"/>
<dbReference type="RefSeq" id="WP_066134448.1">
    <property type="nucleotide sequence ID" value="NZ_CP014525.1"/>
</dbReference>
<dbReference type="EMBL" id="CP014525">
    <property type="protein sequence ID" value="AMW34718.1"/>
    <property type="molecule type" value="Genomic_DNA"/>
</dbReference>
<feature type="domain" description="Methyltransferase" evidence="1">
    <location>
        <begin position="35"/>
        <end position="100"/>
    </location>
</feature>
<dbReference type="STRING" id="1549855.AY555_05465"/>
<evidence type="ECO:0000259" key="1">
    <source>
        <dbReference type="Pfam" id="PF13649"/>
    </source>
</evidence>
<dbReference type="Gene3D" id="3.40.50.150">
    <property type="entry name" value="Vaccinia Virus protein VP39"/>
    <property type="match status" value="1"/>
</dbReference>
<keyword evidence="3" id="KW-1185">Reference proteome</keyword>
<gene>
    <name evidence="2" type="ORF">AY555_05465</name>
</gene>
<evidence type="ECO:0000313" key="3">
    <source>
        <dbReference type="Proteomes" id="UP000076066"/>
    </source>
</evidence>
<proteinExistence type="predicted"/>
<accession>A0A143DF18</accession>
<dbReference type="SUPFAM" id="SSF53335">
    <property type="entry name" value="S-adenosyl-L-methionine-dependent methyltransferases"/>
    <property type="match status" value="1"/>
</dbReference>
<name>A0A143DF18_9PROT</name>
<dbReference type="Proteomes" id="UP000076066">
    <property type="component" value="Chromosome"/>
</dbReference>
<dbReference type="InterPro" id="IPR029063">
    <property type="entry name" value="SAM-dependent_MTases_sf"/>
</dbReference>